<reference evidence="9 10" key="1">
    <citation type="submission" date="2016-11" db="EMBL/GenBank/DDBJ databases">
        <title>The macronuclear genome of Stentor coeruleus: a giant cell with tiny introns.</title>
        <authorList>
            <person name="Slabodnick M."/>
            <person name="Ruby J.G."/>
            <person name="Reiff S.B."/>
            <person name="Swart E.C."/>
            <person name="Gosai S."/>
            <person name="Prabakaran S."/>
            <person name="Witkowska E."/>
            <person name="Larue G.E."/>
            <person name="Fisher S."/>
            <person name="Freeman R.M."/>
            <person name="Gunawardena J."/>
            <person name="Chu W."/>
            <person name="Stover N.A."/>
            <person name="Gregory B.D."/>
            <person name="Nowacki M."/>
            <person name="Derisi J."/>
            <person name="Roy S.W."/>
            <person name="Marshall W.F."/>
            <person name="Sood P."/>
        </authorList>
    </citation>
    <scope>NUCLEOTIDE SEQUENCE [LARGE SCALE GENOMIC DNA]</scope>
    <source>
        <strain evidence="9">WM001</strain>
    </source>
</reference>
<keyword evidence="4" id="KW-0297">G-protein coupled receptor</keyword>
<evidence type="ECO:0000256" key="2">
    <source>
        <dbReference type="ARBA" id="ARBA00022692"/>
    </source>
</evidence>
<keyword evidence="3 8" id="KW-1133">Transmembrane helix</keyword>
<evidence type="ECO:0000256" key="4">
    <source>
        <dbReference type="ARBA" id="ARBA00023040"/>
    </source>
</evidence>
<evidence type="ECO:0000256" key="7">
    <source>
        <dbReference type="ARBA" id="ARBA00023224"/>
    </source>
</evidence>
<keyword evidence="7" id="KW-0807">Transducer</keyword>
<evidence type="ECO:0008006" key="11">
    <source>
        <dbReference type="Google" id="ProtNLM"/>
    </source>
</evidence>
<keyword evidence="5 8" id="KW-0472">Membrane</keyword>
<dbReference type="GO" id="GO:0005886">
    <property type="term" value="C:plasma membrane"/>
    <property type="evidence" value="ECO:0007669"/>
    <property type="project" value="TreeGrafter"/>
</dbReference>
<evidence type="ECO:0000256" key="3">
    <source>
        <dbReference type="ARBA" id="ARBA00022989"/>
    </source>
</evidence>
<evidence type="ECO:0000256" key="5">
    <source>
        <dbReference type="ARBA" id="ARBA00023136"/>
    </source>
</evidence>
<comment type="caution">
    <text evidence="9">The sequence shown here is derived from an EMBL/GenBank/DDBJ whole genome shotgun (WGS) entry which is preliminary data.</text>
</comment>
<keyword evidence="10" id="KW-1185">Reference proteome</keyword>
<feature type="transmembrane region" description="Helical" evidence="8">
    <location>
        <begin position="75"/>
        <end position="102"/>
    </location>
</feature>
<dbReference type="EMBL" id="MPUH01000321">
    <property type="protein sequence ID" value="OMJ82954.1"/>
    <property type="molecule type" value="Genomic_DNA"/>
</dbReference>
<gene>
    <name evidence="9" type="ORF">SteCoe_16228</name>
</gene>
<dbReference type="Gene3D" id="1.20.1070.10">
    <property type="entry name" value="Rhodopsin 7-helix transmembrane proteins"/>
    <property type="match status" value="1"/>
</dbReference>
<feature type="transmembrane region" description="Helical" evidence="8">
    <location>
        <begin position="197"/>
        <end position="214"/>
    </location>
</feature>
<comment type="subcellular location">
    <subcellularLocation>
        <location evidence="1">Membrane</location>
        <topology evidence="1">Multi-pass membrane protein</topology>
    </subcellularLocation>
</comment>
<protein>
    <recommendedName>
        <fullName evidence="11">G-protein coupled receptors family 2 profile 2 domain-containing protein</fullName>
    </recommendedName>
</protein>
<keyword evidence="6" id="KW-0675">Receptor</keyword>
<evidence type="ECO:0000256" key="8">
    <source>
        <dbReference type="SAM" id="Phobius"/>
    </source>
</evidence>
<dbReference type="PRINTS" id="PR02001">
    <property type="entry name" value="GCR1CAMPR"/>
</dbReference>
<feature type="transmembrane region" description="Helical" evidence="8">
    <location>
        <begin position="12"/>
        <end position="33"/>
    </location>
</feature>
<sequence>MVCFVNTEILYFSVLASSILSAIGSLLMILAYIFLPTVRVYSMRLVFYIAVSDFFRAVCFMIPCNYISDTVFVGIIAYIMNCTTIISCVWAVAISCTLYKIVAKNKQHFDKDHMFWIFVTFIFLVLNVLPLVFENFTSISTVCTFKDSEDENYWKLFTIYAPIWVFILLSIYFYSLSYVKIRDLELTCCQKCIMRRLFIFPLLTIIAYLPYSLLRASEMFLDNCNLSNYFIFSINLFCLHGIFSSAAYFWGFGISQDLKNYYEKIDNKKINNTFSSRGTNLLYLSFISNDSNKANT</sequence>
<feature type="transmembrane region" description="Helical" evidence="8">
    <location>
        <begin position="153"/>
        <end position="176"/>
    </location>
</feature>
<dbReference type="InterPro" id="IPR022340">
    <property type="entry name" value="GPCR_GCR1_put"/>
</dbReference>
<proteinExistence type="predicted"/>
<dbReference type="PANTHER" id="PTHR23112">
    <property type="entry name" value="G PROTEIN-COUPLED RECEPTOR 157-RELATED"/>
    <property type="match status" value="1"/>
</dbReference>
<dbReference type="Proteomes" id="UP000187209">
    <property type="component" value="Unassembled WGS sequence"/>
</dbReference>
<organism evidence="9 10">
    <name type="scientific">Stentor coeruleus</name>
    <dbReference type="NCBI Taxonomy" id="5963"/>
    <lineage>
        <taxon>Eukaryota</taxon>
        <taxon>Sar</taxon>
        <taxon>Alveolata</taxon>
        <taxon>Ciliophora</taxon>
        <taxon>Postciliodesmatophora</taxon>
        <taxon>Heterotrichea</taxon>
        <taxon>Heterotrichida</taxon>
        <taxon>Stentoridae</taxon>
        <taxon>Stentor</taxon>
    </lineage>
</organism>
<dbReference type="AlphaFoldDB" id="A0A1R2C1P5"/>
<evidence type="ECO:0000313" key="10">
    <source>
        <dbReference type="Proteomes" id="UP000187209"/>
    </source>
</evidence>
<accession>A0A1R2C1P5</accession>
<feature type="transmembrane region" description="Helical" evidence="8">
    <location>
        <begin position="226"/>
        <end position="250"/>
    </location>
</feature>
<dbReference type="PRINTS" id="PR02000">
    <property type="entry name" value="GCR1PLANT"/>
</dbReference>
<evidence type="ECO:0000256" key="6">
    <source>
        <dbReference type="ARBA" id="ARBA00023170"/>
    </source>
</evidence>
<dbReference type="InterPro" id="IPR022343">
    <property type="entry name" value="GCR1-cAMP_receptor"/>
</dbReference>
<evidence type="ECO:0000256" key="1">
    <source>
        <dbReference type="ARBA" id="ARBA00004141"/>
    </source>
</evidence>
<dbReference type="PANTHER" id="PTHR23112:SF0">
    <property type="entry name" value="TRANSMEMBRANE PROTEIN 116"/>
    <property type="match status" value="1"/>
</dbReference>
<dbReference type="GO" id="GO:0004930">
    <property type="term" value="F:G protein-coupled receptor activity"/>
    <property type="evidence" value="ECO:0007669"/>
    <property type="project" value="UniProtKB-KW"/>
</dbReference>
<dbReference type="OrthoDB" id="312739at2759"/>
<evidence type="ECO:0000313" key="9">
    <source>
        <dbReference type="EMBL" id="OMJ82954.1"/>
    </source>
</evidence>
<feature type="transmembrane region" description="Helical" evidence="8">
    <location>
        <begin position="114"/>
        <end position="133"/>
    </location>
</feature>
<feature type="transmembrane region" description="Helical" evidence="8">
    <location>
        <begin position="45"/>
        <end position="63"/>
    </location>
</feature>
<dbReference type="GO" id="GO:0007189">
    <property type="term" value="P:adenylate cyclase-activating G protein-coupled receptor signaling pathway"/>
    <property type="evidence" value="ECO:0007669"/>
    <property type="project" value="TreeGrafter"/>
</dbReference>
<name>A0A1R2C1P5_9CILI</name>
<keyword evidence="2 8" id="KW-0812">Transmembrane</keyword>